<dbReference type="InterPro" id="IPR051454">
    <property type="entry name" value="RNA/ubiquinone_mod_enzymes"/>
</dbReference>
<dbReference type="PANTHER" id="PTHR30217">
    <property type="entry name" value="PEPTIDASE U32 FAMILY"/>
    <property type="match status" value="1"/>
</dbReference>
<keyword evidence="2" id="KW-0378">Hydrolase</keyword>
<organism evidence="2 3">
    <name type="scientific">Butyrivibrio proteoclasticus (strain ATCC 51982 / DSM 14932 / B316)</name>
    <name type="common">Clostridium proteoclasticum</name>
    <dbReference type="NCBI Taxonomy" id="515622"/>
    <lineage>
        <taxon>Bacteria</taxon>
        <taxon>Bacillati</taxon>
        <taxon>Bacillota</taxon>
        <taxon>Clostridia</taxon>
        <taxon>Lachnospirales</taxon>
        <taxon>Lachnospiraceae</taxon>
        <taxon>Butyrivibrio</taxon>
    </lineage>
</organism>
<dbReference type="KEGG" id="bpb:bpr_I1646"/>
<sequence length="774" mass="86850">MLKRVELLAPAGGYETMVGAFNAGADAVYLGGSKFGARAYADNFDTQQVLDAISYAHLHDKKIYMTVNTLVKEKEIGQVYDFMLPFAENKLDGVIVQDYGVMRLIRDEFPDIELHASTQQTVTGVYGARLLKELGCCRVVPARELSLMEMQAIREKAGVEVEAFIHGAMCYCYSGVCLFSSMVGERSGNRGRCAQPCRLPYQIQGKKGDETYPLSLKDMCTINIIPELIRAGIDSFKIEGRMKRPEYAAGVTSLYRKYIDMYYENPSGGIRVSDEDMEILKGLYLRTGISEGYYHQHNGRNMVTISSPAYNGTSDKVLTMVRDKYLQGEQKIKCTIDAYLTLDEAAVITMTVNKDGEDLVETVTGNDVQAASKRPMDEDAVIKQLNRLGNTPFDAESINVSIEDKGNGNGIFVPASELNELRRLLTEQMLESLSAHSKRQLDNKDAYLTTSVAGSSEELPRKDKKYRQIYAENERKGDYHILVNTRPQLKAVLNSISEYGSKLRIYVDSDLFFSIDEGLAARVMSFAGENAAEFIVALPFVTRQEEFDGCGDILDIINNAASKGFTGILVRNLEQLGFVREHSYRGTVILDYGVYVWNQHAAELLNELNNVDGSFRIDEISVPLELTIHEAKELSKALDARKLMPRTYNIYGRTPMMVSAGCVKKTMDKCSGKLHQFNREETRLIDRMGNVLPVTTNCRNCYNVIWNAHPTSLHKKLDSIRNTELFDHFRIDLTTESMEESALVLGAFLHGDKSAFEAIEQKGYTTGHFKREVE</sequence>
<protein>
    <submittedName>
        <fullName evidence="2">Peptidase U32 family</fullName>
        <ecNumber evidence="2">3.4.-.-</ecNumber>
    </submittedName>
</protein>
<keyword evidence="3" id="KW-1185">Reference proteome</keyword>
<dbReference type="GO" id="GO:0016787">
    <property type="term" value="F:hydrolase activity"/>
    <property type="evidence" value="ECO:0007669"/>
    <property type="project" value="UniProtKB-KW"/>
</dbReference>
<dbReference type="HOGENOM" id="CLU_011540_4_1_9"/>
<dbReference type="AlphaFoldDB" id="E0RWK9"/>
<dbReference type="EC" id="3.4.-.-" evidence="2"/>
<evidence type="ECO:0000313" key="2">
    <source>
        <dbReference type="EMBL" id="ADL34383.1"/>
    </source>
</evidence>
<gene>
    <name evidence="2" type="ordered locus">bpr_I1646</name>
</gene>
<evidence type="ECO:0000259" key="1">
    <source>
        <dbReference type="Pfam" id="PF12392"/>
    </source>
</evidence>
<name>E0RWK9_BUTPB</name>
<dbReference type="Pfam" id="PF01136">
    <property type="entry name" value="Peptidase_U32"/>
    <property type="match status" value="1"/>
</dbReference>
<dbReference type="eggNOG" id="COG0826">
    <property type="taxonomic scope" value="Bacteria"/>
</dbReference>
<reference evidence="2 3" key="1">
    <citation type="journal article" date="2010" name="PLoS ONE">
        <title>The glycobiome of the rumen bacterium Butyrivibrio proteoclasticus B316(T) highlights adaptation to a polysaccharide-rich environment.</title>
        <authorList>
            <person name="Kelly W.J."/>
            <person name="Leahy S.C."/>
            <person name="Altermann E."/>
            <person name="Yeoman C.J."/>
            <person name="Dunne J.C."/>
            <person name="Kong Z."/>
            <person name="Pacheco D.M."/>
            <person name="Li D."/>
            <person name="Noel S.J."/>
            <person name="Moon C.D."/>
            <person name="Cookson A.L."/>
            <person name="Attwood G.T."/>
        </authorList>
    </citation>
    <scope>NUCLEOTIDE SEQUENCE [LARGE SCALE GENOMIC DNA]</scope>
    <source>
        <strain evidence="3">ATCC 51982 / DSM 14932 / B316</strain>
    </source>
</reference>
<dbReference type="RefSeq" id="WP_013281037.1">
    <property type="nucleotide sequence ID" value="NC_014387.1"/>
</dbReference>
<dbReference type="Pfam" id="PF12392">
    <property type="entry name" value="DUF3656"/>
    <property type="match status" value="1"/>
</dbReference>
<dbReference type="InterPro" id="IPR020988">
    <property type="entry name" value="Pept_U32_collagenase"/>
</dbReference>
<proteinExistence type="predicted"/>
<feature type="domain" description="Peptidase U32 collagenase" evidence="1">
    <location>
        <begin position="313"/>
        <end position="432"/>
    </location>
</feature>
<evidence type="ECO:0000313" key="3">
    <source>
        <dbReference type="Proteomes" id="UP000001299"/>
    </source>
</evidence>
<dbReference type="STRING" id="515622.bpr_I1646"/>
<accession>E0RWK9</accession>
<dbReference type="PANTHER" id="PTHR30217:SF10">
    <property type="entry name" value="23S RRNA 5-HYDROXYCYTIDINE C2501 SYNTHASE"/>
    <property type="match status" value="1"/>
</dbReference>
<dbReference type="InterPro" id="IPR001539">
    <property type="entry name" value="Peptidase_U32"/>
</dbReference>
<dbReference type="EMBL" id="CP001810">
    <property type="protein sequence ID" value="ADL34383.1"/>
    <property type="molecule type" value="Genomic_DNA"/>
</dbReference>
<dbReference type="Proteomes" id="UP000001299">
    <property type="component" value="Chromosome 1"/>
</dbReference>